<keyword evidence="1" id="KW-0812">Transmembrane</keyword>
<feature type="transmembrane region" description="Helical" evidence="1">
    <location>
        <begin position="218"/>
        <end position="238"/>
    </location>
</feature>
<feature type="transmembrane region" description="Helical" evidence="1">
    <location>
        <begin position="352"/>
        <end position="371"/>
    </location>
</feature>
<feature type="transmembrane region" description="Helical" evidence="1">
    <location>
        <begin position="328"/>
        <end position="346"/>
    </location>
</feature>
<keyword evidence="1" id="KW-1133">Transmembrane helix</keyword>
<protein>
    <recommendedName>
        <fullName evidence="4">DUF2029 domain-containing protein</fullName>
    </recommendedName>
</protein>
<feature type="transmembrane region" description="Helical" evidence="1">
    <location>
        <begin position="87"/>
        <end position="109"/>
    </location>
</feature>
<reference evidence="2" key="1">
    <citation type="submission" date="2022-09" db="EMBL/GenBank/DDBJ databases">
        <title>Tahibacter sp. nov., isolated from a fresh water.</title>
        <authorList>
            <person name="Baek J.H."/>
            <person name="Lee J.K."/>
            <person name="Kim J.M."/>
            <person name="Jeon C.O."/>
        </authorList>
    </citation>
    <scope>NUCLEOTIDE SEQUENCE</scope>
    <source>
        <strain evidence="2">W38</strain>
    </source>
</reference>
<name>A0ABY6BBS5_9GAMM</name>
<evidence type="ECO:0000313" key="2">
    <source>
        <dbReference type="EMBL" id="UXI67506.1"/>
    </source>
</evidence>
<proteinExistence type="predicted"/>
<feature type="transmembrane region" description="Helical" evidence="1">
    <location>
        <begin position="178"/>
        <end position="198"/>
    </location>
</feature>
<feature type="transmembrane region" description="Helical" evidence="1">
    <location>
        <begin position="296"/>
        <end position="316"/>
    </location>
</feature>
<dbReference type="Proteomes" id="UP001064632">
    <property type="component" value="Chromosome"/>
</dbReference>
<feature type="transmembrane region" description="Helical" evidence="1">
    <location>
        <begin position="149"/>
        <end position="166"/>
    </location>
</feature>
<feature type="transmembrane region" description="Helical" evidence="1">
    <location>
        <begin position="121"/>
        <end position="137"/>
    </location>
</feature>
<sequence length="533" mass="58179">MNADHANVPWRRWERIALIVFVVGFGLYAMSRGQSANFDLRNYHWYNGWAWLNDRHGWDLAAAQTQSWFNPLMPAGLYLLLSSLKPWAGTFLLGCLQGLNIVPLHRIALRVAPGDMLARHRWLPLVIAVVGATGAAQRGEAGTTFGDNLVSLPLLFAIALLLPVAGRCATDAWKRITAAGLLLGLAVGIKLTLAPWALGIGAALVCMGPTLPDALKRGILLAGTAAALFLVSSGAWMWQLWQEFHNPLFPLFANLFGGEFQPPADLRDRRFLPVSVIEWLAYPLAWVSSSRRVSELWFLDLRVPLWFLSLVALPLWWRRLGLSRERHALAFVLVLGAASYAGWLVLFGIYRYLVVLEMLAPVVVAAVLWTLPFSGRGRAATLAVVLLTVGVTTKPANWGHARHYGAQYVEVAVPAVPGLDRAMIVMADGEPLSFVIPQFPWTTQFVRVGGGFIGPPMPPWALDRVAAKRIASHTGPFYALFSPKNRTAAEQALAAAGIALGDGECRPVPANLYDRNAPVPVLCPAQRAAAPMP</sequence>
<keyword evidence="1" id="KW-0472">Membrane</keyword>
<dbReference type="RefSeq" id="WP_261694476.1">
    <property type="nucleotide sequence ID" value="NZ_CP104694.1"/>
</dbReference>
<feature type="transmembrane region" description="Helical" evidence="1">
    <location>
        <begin position="12"/>
        <end position="30"/>
    </location>
</feature>
<dbReference type="EMBL" id="CP104694">
    <property type="protein sequence ID" value="UXI67506.1"/>
    <property type="molecule type" value="Genomic_DNA"/>
</dbReference>
<evidence type="ECO:0000313" key="3">
    <source>
        <dbReference type="Proteomes" id="UP001064632"/>
    </source>
</evidence>
<organism evidence="2 3">
    <name type="scientific">Tahibacter amnicola</name>
    <dbReference type="NCBI Taxonomy" id="2976241"/>
    <lineage>
        <taxon>Bacteria</taxon>
        <taxon>Pseudomonadati</taxon>
        <taxon>Pseudomonadota</taxon>
        <taxon>Gammaproteobacteria</taxon>
        <taxon>Lysobacterales</taxon>
        <taxon>Rhodanobacteraceae</taxon>
        <taxon>Tahibacter</taxon>
    </lineage>
</organism>
<evidence type="ECO:0000256" key="1">
    <source>
        <dbReference type="SAM" id="Phobius"/>
    </source>
</evidence>
<gene>
    <name evidence="2" type="ORF">N4264_22655</name>
</gene>
<keyword evidence="3" id="KW-1185">Reference proteome</keyword>
<accession>A0ABY6BBS5</accession>
<evidence type="ECO:0008006" key="4">
    <source>
        <dbReference type="Google" id="ProtNLM"/>
    </source>
</evidence>